<comment type="caution">
    <text evidence="4">The sequence shown here is derived from an EMBL/GenBank/DDBJ whole genome shotgun (WGS) entry which is preliminary data.</text>
</comment>
<proteinExistence type="predicted"/>
<dbReference type="AlphaFoldDB" id="A0A136PS85"/>
<feature type="compositionally biased region" description="Pro residues" evidence="2">
    <location>
        <begin position="399"/>
        <end position="409"/>
    </location>
</feature>
<evidence type="ECO:0000256" key="1">
    <source>
        <dbReference type="SAM" id="Coils"/>
    </source>
</evidence>
<evidence type="ECO:0000313" key="4">
    <source>
        <dbReference type="EMBL" id="KXK61321.1"/>
    </source>
</evidence>
<accession>A0A136PS85</accession>
<evidence type="ECO:0000256" key="2">
    <source>
        <dbReference type="SAM" id="MobiDB-lite"/>
    </source>
</evidence>
<dbReference type="EMBL" id="LRQV01000044">
    <property type="protein sequence ID" value="KXK61321.1"/>
    <property type="molecule type" value="Genomic_DNA"/>
</dbReference>
<feature type="coiled-coil region" evidence="1">
    <location>
        <begin position="121"/>
        <end position="193"/>
    </location>
</feature>
<sequence>MATAGVTPEGIALVQKLVDALDTRWPSRTQFLAHVGQRNPKPPLTKQRLSKELGSPAKPRGPEWSIARLIAEECVPAEERDAFLADIAGLYCAARRVQRPPGYDGQVNRIEEPVPLGHPALEAMRRTLDEHVRETDQLRLRHEETVGQAERLRQALAETARRQALTEQQLVQAEEKAEQYWELRSQIAEKEVENAKLTEHMLAMSARHLAEQQTQEQAMRELHETVIHQQALLHDQKARQEELAAGNAALLTRNRTLVERTCRLIAGAENHVAVETLVDNRLVREVVRTPVNRQLALYLLSHLDQTGHQVAEVAGAVQMPVEQLRLIITGRELPTVEQVQRIAGEIGADPGYAHRLHTRAAWGVPAMLAAPTRPGGTAQRFDHLVASNFGDPSPLVAPESPPGHLPCPPADGDTPPRPRSGSHPAGDQSTDRVAVALYESTAARHHRAVERRAHRQRSLQQVREVHARKERWLVLLRASIGIGYSTIGLGWLLLLVTSDRWSLAGGLSPLVVLLTGIAVYVTGRWRPAGPDRYDDGDDSDSPPPRRGRPRLVRRSLRQHAPRPVRPPGLVDRAGAGPGRTSGSGWPPAPPESAADTPPSTDLDPTITLPRPRTASGLPAPEWAC</sequence>
<gene>
    <name evidence="4" type="ORF">AWW66_14380</name>
</gene>
<evidence type="ECO:0000313" key="5">
    <source>
        <dbReference type="Proteomes" id="UP000070620"/>
    </source>
</evidence>
<keyword evidence="3" id="KW-0472">Membrane</keyword>
<dbReference type="OrthoDB" id="10020325at2"/>
<dbReference type="Proteomes" id="UP000070620">
    <property type="component" value="Unassembled WGS sequence"/>
</dbReference>
<dbReference type="RefSeq" id="WP_067365578.1">
    <property type="nucleotide sequence ID" value="NZ_JBIUBN010000015.1"/>
</dbReference>
<keyword evidence="1" id="KW-0175">Coiled coil</keyword>
<keyword evidence="5" id="KW-1185">Reference proteome</keyword>
<feature type="compositionally biased region" description="Basic residues" evidence="2">
    <location>
        <begin position="545"/>
        <end position="562"/>
    </location>
</feature>
<name>A0A136PS85_9ACTN</name>
<keyword evidence="3" id="KW-0812">Transmembrane</keyword>
<feature type="region of interest" description="Disordered" evidence="2">
    <location>
        <begin position="389"/>
        <end position="431"/>
    </location>
</feature>
<protein>
    <submittedName>
        <fullName evidence="4">Uncharacterized protein</fullName>
    </submittedName>
</protein>
<feature type="region of interest" description="Disordered" evidence="2">
    <location>
        <begin position="528"/>
        <end position="624"/>
    </location>
</feature>
<feature type="transmembrane region" description="Helical" evidence="3">
    <location>
        <begin position="501"/>
        <end position="522"/>
    </location>
</feature>
<feature type="transmembrane region" description="Helical" evidence="3">
    <location>
        <begin position="472"/>
        <end position="495"/>
    </location>
</feature>
<keyword evidence="3" id="KW-1133">Transmembrane helix</keyword>
<reference evidence="4 5" key="1">
    <citation type="submission" date="2016-01" db="EMBL/GenBank/DDBJ databases">
        <title>Whole genome sequence and analysis of Micromonospora rosaria DSM 803, which can produce antibacterial substance rosamicin.</title>
        <authorList>
            <person name="Yang H."/>
            <person name="He X."/>
            <person name="Zhu D."/>
        </authorList>
    </citation>
    <scope>NUCLEOTIDE SEQUENCE [LARGE SCALE GENOMIC DNA]</scope>
    <source>
        <strain evidence="4 5">DSM 803</strain>
    </source>
</reference>
<evidence type="ECO:0000256" key="3">
    <source>
        <dbReference type="SAM" id="Phobius"/>
    </source>
</evidence>
<organism evidence="4 5">
    <name type="scientific">Micromonospora rosaria</name>
    <dbReference type="NCBI Taxonomy" id="47874"/>
    <lineage>
        <taxon>Bacteria</taxon>
        <taxon>Bacillati</taxon>
        <taxon>Actinomycetota</taxon>
        <taxon>Actinomycetes</taxon>
        <taxon>Micromonosporales</taxon>
        <taxon>Micromonosporaceae</taxon>
        <taxon>Micromonospora</taxon>
    </lineage>
</organism>
<feature type="region of interest" description="Disordered" evidence="2">
    <location>
        <begin position="35"/>
        <end position="60"/>
    </location>
</feature>